<dbReference type="EMBL" id="KP835695">
    <property type="protein sequence ID" value="AKM71210.1"/>
    <property type="molecule type" value="Genomic_DNA"/>
</dbReference>
<dbReference type="RefSeq" id="WP_050574825.1">
    <property type="nucleotide sequence ID" value="NZ_CAJGGJ010000001.1"/>
</dbReference>
<proteinExistence type="predicted"/>
<evidence type="ECO:0000313" key="3">
    <source>
        <dbReference type="EMBL" id="BAQ01596.1"/>
    </source>
</evidence>
<dbReference type="GO" id="GO:0016758">
    <property type="term" value="F:hexosyltransferase activity"/>
    <property type="evidence" value="ECO:0007669"/>
    <property type="project" value="UniProtKB-ARBA"/>
</dbReference>
<protein>
    <submittedName>
        <fullName evidence="3">Putative glycosyltransferase</fullName>
    </submittedName>
</protein>
<name>A0A0A8J5U0_ECOLX</name>
<organism evidence="3">
    <name type="scientific">Escherichia coli</name>
    <dbReference type="NCBI Taxonomy" id="562"/>
    <lineage>
        <taxon>Bacteria</taxon>
        <taxon>Pseudomonadati</taxon>
        <taxon>Pseudomonadota</taxon>
        <taxon>Gammaproteobacteria</taxon>
        <taxon>Enterobacterales</taxon>
        <taxon>Enterobacteriaceae</taxon>
        <taxon>Escherichia</taxon>
    </lineage>
</organism>
<dbReference type="InterPro" id="IPR029044">
    <property type="entry name" value="Nucleotide-diphossugar_trans"/>
</dbReference>
<dbReference type="InterPro" id="IPR001173">
    <property type="entry name" value="Glyco_trans_2-like"/>
</dbReference>
<evidence type="ECO:0000259" key="1">
    <source>
        <dbReference type="Pfam" id="PF00535"/>
    </source>
</evidence>
<dbReference type="Pfam" id="PF00535">
    <property type="entry name" value="Glycos_transf_2"/>
    <property type="match status" value="1"/>
</dbReference>
<keyword evidence="3" id="KW-0808">Transferase</keyword>
<dbReference type="PANTHER" id="PTHR22916:SF3">
    <property type="entry name" value="UDP-GLCNAC:BETAGAL BETA-1,3-N-ACETYLGLUCOSAMINYLTRANSFERASE-LIKE PROTEIN 1"/>
    <property type="match status" value="1"/>
</dbReference>
<dbReference type="PANTHER" id="PTHR22916">
    <property type="entry name" value="GLYCOSYLTRANSFERASE"/>
    <property type="match status" value="1"/>
</dbReference>
<reference evidence="2" key="2">
    <citation type="journal article" date="2016" name="PLoS ONE">
        <title>Comparison of O-Antigen Gene Clusters of All O-Serogroups of Escherichia coli and Proposal for Adopting a New Nomenclature for O-Typing.</title>
        <authorList>
            <person name="DebRoy C."/>
            <person name="Fratamico P.M."/>
            <person name="Yan X."/>
            <person name="Baranzoni G."/>
            <person name="Liu Y."/>
            <person name="Needleman D.S."/>
            <person name="Tebbs R."/>
            <person name="O'Connell C.D."/>
            <person name="Allred A."/>
            <person name="Swimley M."/>
            <person name="Mwangi M."/>
            <person name="Kapur V."/>
            <person name="Raygoza Garay J.A."/>
            <person name="Roberts E.L."/>
            <person name="Katani R."/>
        </authorList>
    </citation>
    <scope>NUCLEOTIDE SEQUENCE</scope>
    <source>
        <strain evidence="2">2129-54</strain>
    </source>
</reference>
<sequence length="306" mass="35391">MINKNKVSVIIPVYNAEKYLGACIDSILEQTYKIFEIIIINDGSQDGTQKILDEYKNKYPSIFKIKHRENKGIVATLNELLDMATGVYIARMDADDIAHRERLRLQVEIMDADQKIACCGTNIKVFESAVNSGKIIKMPNSDEACKIGLLVGSCFAHPTVMMRSSIIKKECLYYKPRYQYAEDYEFWSRLANYGKFCNINIPLLYYRNHGNQISNIKKHIQADIHISIAIDNLKKQGIILDKDELGMVLFPQSSHRFLNAICYYFKVYFIIFSKLGVKIKYINCVFLRKFAYYCKIKINSILKKGY</sequence>
<dbReference type="CDD" id="cd00761">
    <property type="entry name" value="Glyco_tranf_GTA_type"/>
    <property type="match status" value="1"/>
</dbReference>
<reference evidence="3" key="1">
    <citation type="journal article" date="2014" name="DNA Res.">
        <title>A complete view of the genetic diversity of the Escherichia coli O-antigen biosynthesis gene cluster.</title>
        <authorList>
            <person name="Iguchi A."/>
            <person name="Iyoda S."/>
            <person name="Kikuchi T."/>
            <person name="Ogura Y."/>
            <person name="Katsura K."/>
            <person name="Ohnishi M."/>
            <person name="Hayashi T."/>
            <person name="Thomson N.R."/>
        </authorList>
    </citation>
    <scope>NUCLEOTIDE SEQUENCE</scope>
    <source>
        <strain evidence="3">Ew2129-54</strain>
    </source>
</reference>
<dbReference type="Gene3D" id="3.90.550.10">
    <property type="entry name" value="Spore Coat Polysaccharide Biosynthesis Protein SpsA, Chain A"/>
    <property type="match status" value="1"/>
</dbReference>
<feature type="domain" description="Glycosyltransferase 2-like" evidence="1">
    <location>
        <begin position="8"/>
        <end position="166"/>
    </location>
</feature>
<accession>A0A0A8J5U0</accession>
<dbReference type="SUPFAM" id="SSF53448">
    <property type="entry name" value="Nucleotide-diphospho-sugar transferases"/>
    <property type="match status" value="1"/>
</dbReference>
<dbReference type="AlphaFoldDB" id="A0A0A8J5U0"/>
<dbReference type="EMBL" id="AB812053">
    <property type="protein sequence ID" value="BAQ01596.1"/>
    <property type="molecule type" value="Genomic_DNA"/>
</dbReference>
<evidence type="ECO:0000313" key="2">
    <source>
        <dbReference type="EMBL" id="AKM71210.1"/>
    </source>
</evidence>